<name>A0A926GHG9_9RHOB</name>
<protein>
    <submittedName>
        <fullName evidence="1">SoxS protein</fullName>
    </submittedName>
</protein>
<evidence type="ECO:0000313" key="1">
    <source>
        <dbReference type="EMBL" id="MBC9247349.1"/>
    </source>
</evidence>
<keyword evidence="2" id="KW-1185">Reference proteome</keyword>
<dbReference type="SUPFAM" id="SSF52833">
    <property type="entry name" value="Thioredoxin-like"/>
    <property type="match status" value="1"/>
</dbReference>
<dbReference type="AlphaFoldDB" id="A0A926GHG9"/>
<sequence>MQVPAAWADAAKGVRLLMIERDGCLYCAAWDAEVGPSYAQSPTGQVAPIVAVDIDGPYPNGLALERRPVMTPTFILLQDGIELGRVEGYAGKDQFYPLIGQLMANAGIIRR</sequence>
<proteinExistence type="predicted"/>
<organism evidence="1 2">
    <name type="scientific">Paracoccus amoyensis</name>
    <dbReference type="NCBI Taxonomy" id="2760093"/>
    <lineage>
        <taxon>Bacteria</taxon>
        <taxon>Pseudomonadati</taxon>
        <taxon>Pseudomonadota</taxon>
        <taxon>Alphaproteobacteria</taxon>
        <taxon>Rhodobacterales</taxon>
        <taxon>Paracoccaceae</taxon>
        <taxon>Paracoccus</taxon>
    </lineage>
</organism>
<evidence type="ECO:0000313" key="2">
    <source>
        <dbReference type="Proteomes" id="UP000608594"/>
    </source>
</evidence>
<dbReference type="Proteomes" id="UP000608594">
    <property type="component" value="Unassembled WGS sequence"/>
</dbReference>
<dbReference type="InterPro" id="IPR036249">
    <property type="entry name" value="Thioredoxin-like_sf"/>
</dbReference>
<dbReference type="Gene3D" id="3.40.30.10">
    <property type="entry name" value="Glutaredoxin"/>
    <property type="match status" value="1"/>
</dbReference>
<reference evidence="1" key="1">
    <citation type="submission" date="2020-08" db="EMBL/GenBank/DDBJ databases">
        <title>Paracoccus amoyensis sp. nov., isolated from the surface seawater at coast of Xiamen, Fujian.</title>
        <authorList>
            <person name="Lyu L."/>
        </authorList>
    </citation>
    <scope>NUCLEOTIDE SEQUENCE</scope>
    <source>
        <strain evidence="1">11-3</strain>
    </source>
</reference>
<accession>A0A926GHG9</accession>
<gene>
    <name evidence="1" type="ORF">H4P12_11655</name>
</gene>
<comment type="caution">
    <text evidence="1">The sequence shown here is derived from an EMBL/GenBank/DDBJ whole genome shotgun (WGS) entry which is preliminary data.</text>
</comment>
<dbReference type="EMBL" id="JACOQL010000003">
    <property type="protein sequence ID" value="MBC9247349.1"/>
    <property type="molecule type" value="Genomic_DNA"/>
</dbReference>